<dbReference type="InterPro" id="IPR011009">
    <property type="entry name" value="Kinase-like_dom_sf"/>
</dbReference>
<gene>
    <name evidence="1" type="ORF">SAMN05421676_104210</name>
</gene>
<reference evidence="2" key="1">
    <citation type="submission" date="2016-10" db="EMBL/GenBank/DDBJ databases">
        <authorList>
            <person name="Varghese N."/>
            <person name="Submissions S."/>
        </authorList>
    </citation>
    <scope>NUCLEOTIDE SEQUENCE [LARGE SCALE GENOMIC DNA]</scope>
    <source>
        <strain evidence="2">CGMCC 1.3566</strain>
    </source>
</reference>
<dbReference type="GO" id="GO:0016301">
    <property type="term" value="F:kinase activity"/>
    <property type="evidence" value="ECO:0007669"/>
    <property type="project" value="UniProtKB-KW"/>
</dbReference>
<keyword evidence="1" id="KW-0418">Kinase</keyword>
<keyword evidence="2" id="KW-1185">Reference proteome</keyword>
<dbReference type="GO" id="GO:0016773">
    <property type="term" value="F:phosphotransferase activity, alcohol group as acceptor"/>
    <property type="evidence" value="ECO:0007669"/>
    <property type="project" value="InterPro"/>
</dbReference>
<dbReference type="AlphaFoldDB" id="A0A1I0DXV3"/>
<dbReference type="EMBL" id="FOHJ01000004">
    <property type="protein sequence ID" value="SET37254.1"/>
    <property type="molecule type" value="Genomic_DNA"/>
</dbReference>
<dbReference type="Gene3D" id="3.90.1200.10">
    <property type="match status" value="1"/>
</dbReference>
<dbReference type="GO" id="GO:0019748">
    <property type="term" value="P:secondary metabolic process"/>
    <property type="evidence" value="ECO:0007669"/>
    <property type="project" value="InterPro"/>
</dbReference>
<dbReference type="SUPFAM" id="SSF56112">
    <property type="entry name" value="Protein kinase-like (PK-like)"/>
    <property type="match status" value="1"/>
</dbReference>
<evidence type="ECO:0000313" key="1">
    <source>
        <dbReference type="EMBL" id="SET37254.1"/>
    </source>
</evidence>
<proteinExistence type="predicted"/>
<dbReference type="Proteomes" id="UP000199095">
    <property type="component" value="Unassembled WGS sequence"/>
</dbReference>
<dbReference type="Pfam" id="PF04655">
    <property type="entry name" value="APH_6_hur"/>
    <property type="match status" value="1"/>
</dbReference>
<dbReference type="OrthoDB" id="179394at2"/>
<dbReference type="STRING" id="237682.SAMN05421676_104210"/>
<protein>
    <submittedName>
        <fullName evidence="1">Streptomycin 6-kinase</fullName>
    </submittedName>
</protein>
<name>A0A1I0DXV3_9BACI</name>
<organism evidence="1 2">
    <name type="scientific">Salinibacillus kushneri</name>
    <dbReference type="NCBI Taxonomy" id="237682"/>
    <lineage>
        <taxon>Bacteria</taxon>
        <taxon>Bacillati</taxon>
        <taxon>Bacillota</taxon>
        <taxon>Bacilli</taxon>
        <taxon>Bacillales</taxon>
        <taxon>Bacillaceae</taxon>
        <taxon>Salinibacillus</taxon>
    </lineage>
</organism>
<accession>A0A1I0DXV3</accession>
<dbReference type="InterPro" id="IPR006748">
    <property type="entry name" value="NH2Glyco/OHUrea_AB-resist_kin"/>
</dbReference>
<sequence>MLPLPAQFIKSVQFHFGEIGEKWLKQLPELIGYCEQKWNVKIEEPISLSINYVAPAVMQDGSSVFIKISIPGEEFRNEIKALDLFRTRKMVKPIDYDLKCGILLLKKLVPGDSLAELSNDELRTQIAAEVHNSLTYPSQNQITLLPTTKSREGQLRKILQTNPNGIGPYSRSILQKALSLFAYLNETAKQNWILHGDFHHENILRDKGGWVAIDPKGLIGEREYDFIQFLLNQLPKENVEQTINKRIEILAEQCQLAKHRLIKWGFCHSVLATCQTSDDKNHYNEDFYQGSKAFFHLCKQIDAFGATNF</sequence>
<keyword evidence="1" id="KW-0808">Transferase</keyword>
<evidence type="ECO:0000313" key="2">
    <source>
        <dbReference type="Proteomes" id="UP000199095"/>
    </source>
</evidence>